<comment type="caution">
    <text evidence="1">The sequence shown here is derived from an EMBL/GenBank/DDBJ whole genome shotgun (WGS) entry which is preliminary data.</text>
</comment>
<evidence type="ECO:0000313" key="2">
    <source>
        <dbReference type="Proteomes" id="UP001208570"/>
    </source>
</evidence>
<dbReference type="Proteomes" id="UP001208570">
    <property type="component" value="Unassembled WGS sequence"/>
</dbReference>
<sequence>GCRSSNEDLLPDHKFGCHYPGRGLHINSVHFTIKENCEIIAIDELAGGTADDYSEHVCGAVDHLATTYAHFHGNDFPFCRSTIISNISNTMTDRAVVYHAAIRKVNEN</sequence>
<gene>
    <name evidence="1" type="ORF">LSH36_100g06045</name>
</gene>
<name>A0AAD9K0K4_9ANNE</name>
<reference evidence="1" key="1">
    <citation type="journal article" date="2023" name="Mol. Biol. Evol.">
        <title>Third-Generation Sequencing Reveals the Adaptive Role of the Epigenome in Three Deep-Sea Polychaetes.</title>
        <authorList>
            <person name="Perez M."/>
            <person name="Aroh O."/>
            <person name="Sun Y."/>
            <person name="Lan Y."/>
            <person name="Juniper S.K."/>
            <person name="Young C.R."/>
            <person name="Angers B."/>
            <person name="Qian P.Y."/>
        </authorList>
    </citation>
    <scope>NUCLEOTIDE SEQUENCE</scope>
    <source>
        <strain evidence="1">P08H-3</strain>
    </source>
</reference>
<proteinExistence type="predicted"/>
<evidence type="ECO:0000313" key="1">
    <source>
        <dbReference type="EMBL" id="KAK2162336.1"/>
    </source>
</evidence>
<protein>
    <submittedName>
        <fullName evidence="1">Uncharacterized protein</fullName>
    </submittedName>
</protein>
<feature type="non-terminal residue" evidence="1">
    <location>
        <position position="1"/>
    </location>
</feature>
<dbReference type="EMBL" id="JAODUP010000100">
    <property type="protein sequence ID" value="KAK2162336.1"/>
    <property type="molecule type" value="Genomic_DNA"/>
</dbReference>
<dbReference type="AlphaFoldDB" id="A0AAD9K0K4"/>
<keyword evidence="2" id="KW-1185">Reference proteome</keyword>
<organism evidence="1 2">
    <name type="scientific">Paralvinella palmiformis</name>
    <dbReference type="NCBI Taxonomy" id="53620"/>
    <lineage>
        <taxon>Eukaryota</taxon>
        <taxon>Metazoa</taxon>
        <taxon>Spiralia</taxon>
        <taxon>Lophotrochozoa</taxon>
        <taxon>Annelida</taxon>
        <taxon>Polychaeta</taxon>
        <taxon>Sedentaria</taxon>
        <taxon>Canalipalpata</taxon>
        <taxon>Terebellida</taxon>
        <taxon>Terebelliformia</taxon>
        <taxon>Alvinellidae</taxon>
        <taxon>Paralvinella</taxon>
    </lineage>
</organism>
<accession>A0AAD9K0K4</accession>